<dbReference type="AlphaFoldDB" id="A0A450SLQ8"/>
<evidence type="ECO:0000256" key="1">
    <source>
        <dbReference type="SAM" id="MobiDB-lite"/>
    </source>
</evidence>
<proteinExistence type="predicted"/>
<accession>A0A450SLQ8</accession>
<protein>
    <submittedName>
        <fullName evidence="3">Uncharacterized protein</fullName>
    </submittedName>
</protein>
<feature type="compositionally biased region" description="Basic and acidic residues" evidence="1">
    <location>
        <begin position="353"/>
        <end position="363"/>
    </location>
</feature>
<dbReference type="EMBL" id="CAADFA010000141">
    <property type="protein sequence ID" value="VFJ54576.1"/>
    <property type="molecule type" value="Genomic_DNA"/>
</dbReference>
<evidence type="ECO:0000313" key="3">
    <source>
        <dbReference type="EMBL" id="VFJ54576.1"/>
    </source>
</evidence>
<evidence type="ECO:0000313" key="4">
    <source>
        <dbReference type="EMBL" id="VFK10366.1"/>
    </source>
</evidence>
<gene>
    <name evidence="2" type="ORF">BECKFM1743A_GA0114220_101141</name>
    <name evidence="4" type="ORF">BECKFM1743B_GA0114221_101381</name>
    <name evidence="3" type="ORF">BECKFM1743C_GA0114222_101411</name>
</gene>
<dbReference type="EMBL" id="CAADEZ010000114">
    <property type="protein sequence ID" value="VFJ53356.1"/>
    <property type="molecule type" value="Genomic_DNA"/>
</dbReference>
<name>A0A450SLQ8_9GAMM</name>
<reference evidence="3" key="1">
    <citation type="submission" date="2019-02" db="EMBL/GenBank/DDBJ databases">
        <authorList>
            <person name="Gruber-Vodicka R. H."/>
            <person name="Seah K. B. B."/>
        </authorList>
    </citation>
    <scope>NUCLEOTIDE SEQUENCE</scope>
    <source>
        <strain evidence="2">BECK_BZ163</strain>
        <strain evidence="4">BECK_BZ164</strain>
        <strain evidence="3">BECK_BZ165</strain>
    </source>
</reference>
<feature type="region of interest" description="Disordered" evidence="1">
    <location>
        <begin position="343"/>
        <end position="363"/>
    </location>
</feature>
<sequence length="363" mass="41629">MRRRREAVCPNSNEIRAFAKNIVSEALANKDSFLFHETSGYESGLMGYHRPVSRAMFSNCEMVEAIGTLLEPDISGIRKWDAVQWEAYCRAVSMTFQDHVEKKGVWKNSYDVFGSPFGVKGNIETAVSDLYKIDGVADSTWDDDIQTRLRVVVKFIKDAIAILDKKGVPEHLPLRIRERYGPTTTFYDYLVNMIFEVIFSASQVTSPIDQCWWIQHNTVWREFFNSLSPDGAAAKVVKFKVRRLIYDEIVDMKLFPNFKGARILGFCLNVMGVKVHDGDTFHDGRALQKAVLSWTKKNFAWLQSYNPRIAETCLMGTITYDAEHLRLVKTYLAGVEPEPYRDYFSVDPPPASEENRESLRENT</sequence>
<evidence type="ECO:0000313" key="2">
    <source>
        <dbReference type="EMBL" id="VFJ53356.1"/>
    </source>
</evidence>
<dbReference type="EMBL" id="CAADFL010000138">
    <property type="protein sequence ID" value="VFK10366.1"/>
    <property type="molecule type" value="Genomic_DNA"/>
</dbReference>
<organism evidence="3">
    <name type="scientific">Candidatus Kentrum sp. FM</name>
    <dbReference type="NCBI Taxonomy" id="2126340"/>
    <lineage>
        <taxon>Bacteria</taxon>
        <taxon>Pseudomonadati</taxon>
        <taxon>Pseudomonadota</taxon>
        <taxon>Gammaproteobacteria</taxon>
        <taxon>Candidatus Kentrum</taxon>
    </lineage>
</organism>